<proteinExistence type="predicted"/>
<protein>
    <submittedName>
        <fullName evidence="3">FAD dependent oxidoreductase</fullName>
    </submittedName>
</protein>
<keyword evidence="1" id="KW-0560">Oxidoreductase</keyword>
<evidence type="ECO:0000313" key="3">
    <source>
        <dbReference type="EMBL" id="AKE51029.1"/>
    </source>
</evidence>
<organism evidence="3 4">
    <name type="scientific">Kangiella geojedonensis</name>
    <dbReference type="NCBI Taxonomy" id="914150"/>
    <lineage>
        <taxon>Bacteria</taxon>
        <taxon>Pseudomonadati</taxon>
        <taxon>Pseudomonadota</taxon>
        <taxon>Gammaproteobacteria</taxon>
        <taxon>Kangiellales</taxon>
        <taxon>Kangiellaceae</taxon>
        <taxon>Kangiella</taxon>
    </lineage>
</organism>
<dbReference type="InterPro" id="IPR036188">
    <property type="entry name" value="FAD/NAD-bd_sf"/>
</dbReference>
<dbReference type="GO" id="GO:0005737">
    <property type="term" value="C:cytoplasm"/>
    <property type="evidence" value="ECO:0007669"/>
    <property type="project" value="TreeGrafter"/>
</dbReference>
<dbReference type="Proteomes" id="UP000034071">
    <property type="component" value="Chromosome"/>
</dbReference>
<dbReference type="PANTHER" id="PTHR13847:SF289">
    <property type="entry name" value="GLYCINE OXIDASE"/>
    <property type="match status" value="1"/>
</dbReference>
<sequence length="354" mass="39512">MKLAVVGAGIAGRLLSWRLSKLGYDVELFDKQKKGEQQACSFAAAGILSPLAELEMAELDIYTLGNRSMTLYPRWLSELSTPVFFQQKGSLVTAHGSDKVELEHFYRVVKRKVGTKDSEQALIEKISVSEKEDDLSHLGEGLFLPTEGQIDPIELMDSLFNDLNKAKNVKIHNGVTINHIANHKVETQDGDKAFDWVFDCRGLGAQSDLPLRAVRGELIWLKAPDVEIKHLTRLIHPRYKIYVVPRPDNVYLVGATEIESEDYSPVSVRSSLELLSAAYSVHRGFGEARIIKNVVNCRPALPNNLPLIKTENGLTQINGLYRHGILLGPAVVEKAIEAFVQETKQDVRKVQYAN</sequence>
<evidence type="ECO:0000313" key="4">
    <source>
        <dbReference type="Proteomes" id="UP000034071"/>
    </source>
</evidence>
<dbReference type="Gene3D" id="3.30.9.10">
    <property type="entry name" value="D-Amino Acid Oxidase, subunit A, domain 2"/>
    <property type="match status" value="1"/>
</dbReference>
<dbReference type="SUPFAM" id="SSF51905">
    <property type="entry name" value="FAD/NAD(P)-binding domain"/>
    <property type="match status" value="1"/>
</dbReference>
<dbReference type="PATRIC" id="fig|914150.5.peg.37"/>
<feature type="domain" description="FAD dependent oxidoreductase" evidence="2">
    <location>
        <begin position="3"/>
        <end position="331"/>
    </location>
</feature>
<evidence type="ECO:0000259" key="2">
    <source>
        <dbReference type="Pfam" id="PF01266"/>
    </source>
</evidence>
<dbReference type="HOGENOM" id="CLU_007884_1_0_6"/>
<accession>A0A0F6TNI6</accession>
<dbReference type="Gene3D" id="3.50.50.60">
    <property type="entry name" value="FAD/NAD(P)-binding domain"/>
    <property type="match status" value="1"/>
</dbReference>
<dbReference type="PANTHER" id="PTHR13847">
    <property type="entry name" value="SARCOSINE DEHYDROGENASE-RELATED"/>
    <property type="match status" value="1"/>
</dbReference>
<evidence type="ECO:0000256" key="1">
    <source>
        <dbReference type="ARBA" id="ARBA00023002"/>
    </source>
</evidence>
<dbReference type="KEGG" id="kge:TQ33_0037"/>
<name>A0A0F6TNI6_9GAMM</name>
<dbReference type="InterPro" id="IPR006076">
    <property type="entry name" value="FAD-dep_OxRdtase"/>
</dbReference>
<dbReference type="EMBL" id="CP010975">
    <property type="protein sequence ID" value="AKE51029.1"/>
    <property type="molecule type" value="Genomic_DNA"/>
</dbReference>
<keyword evidence="4" id="KW-1185">Reference proteome</keyword>
<gene>
    <name evidence="3" type="ORF">TQ33_0037</name>
</gene>
<dbReference type="Pfam" id="PF01266">
    <property type="entry name" value="DAO"/>
    <property type="match status" value="1"/>
</dbReference>
<dbReference type="STRING" id="914150.TQ33_0037"/>
<dbReference type="OrthoDB" id="9790035at2"/>
<dbReference type="GO" id="GO:0016491">
    <property type="term" value="F:oxidoreductase activity"/>
    <property type="evidence" value="ECO:0007669"/>
    <property type="project" value="UniProtKB-KW"/>
</dbReference>
<reference evidence="3 4" key="1">
    <citation type="submission" date="2015-02" db="EMBL/GenBank/DDBJ databases">
        <title>Complete genome sequence of Kangiella geojedonensis strain YCS-5T.</title>
        <authorList>
            <person name="Kim K.M."/>
        </authorList>
    </citation>
    <scope>NUCLEOTIDE SEQUENCE [LARGE SCALE GENOMIC DNA]</scope>
    <source>
        <strain evidence="3 4">YCS-5</strain>
    </source>
</reference>
<dbReference type="AlphaFoldDB" id="A0A0F6TNI6"/>
<dbReference type="RefSeq" id="WP_046560273.1">
    <property type="nucleotide sequence ID" value="NZ_CP010975.1"/>
</dbReference>